<protein>
    <submittedName>
        <fullName evidence="2">DNA binding domain-containing protein</fullName>
    </submittedName>
</protein>
<dbReference type="AlphaFoldDB" id="A0A956SI57"/>
<dbReference type="PANTHER" id="PTHR30595">
    <property type="entry name" value="GLPR-RELATED TRANSCRIPTIONAL REPRESSOR"/>
    <property type="match status" value="1"/>
</dbReference>
<proteinExistence type="predicted"/>
<organism evidence="2 3">
    <name type="scientific">Eiseniibacteriota bacterium</name>
    <dbReference type="NCBI Taxonomy" id="2212470"/>
    <lineage>
        <taxon>Bacteria</taxon>
        <taxon>Candidatus Eiseniibacteriota</taxon>
    </lineage>
</organism>
<dbReference type="InterPro" id="IPR038475">
    <property type="entry name" value="RecG_C_sf"/>
</dbReference>
<name>A0A956SI57_UNCEI</name>
<feature type="domain" description="Schlafen AlbA-2" evidence="1">
    <location>
        <begin position="14"/>
        <end position="124"/>
    </location>
</feature>
<comment type="caution">
    <text evidence="2">The sequence shown here is derived from an EMBL/GenBank/DDBJ whole genome shotgun (WGS) entry which is preliminary data.</text>
</comment>
<evidence type="ECO:0000259" key="1">
    <source>
        <dbReference type="Pfam" id="PF04326"/>
    </source>
</evidence>
<dbReference type="EMBL" id="JAGQHS010000282">
    <property type="protein sequence ID" value="MCA9759188.1"/>
    <property type="molecule type" value="Genomic_DNA"/>
</dbReference>
<dbReference type="PANTHER" id="PTHR30595:SF6">
    <property type="entry name" value="SCHLAFEN ALBA-2 DOMAIN-CONTAINING PROTEIN"/>
    <property type="match status" value="1"/>
</dbReference>
<reference evidence="2" key="1">
    <citation type="submission" date="2020-04" db="EMBL/GenBank/DDBJ databases">
        <authorList>
            <person name="Zhang T."/>
        </authorList>
    </citation>
    <scope>NUCLEOTIDE SEQUENCE</scope>
    <source>
        <strain evidence="2">HKST-UBA02</strain>
    </source>
</reference>
<dbReference type="Gene3D" id="3.30.565.60">
    <property type="match status" value="1"/>
</dbReference>
<accession>A0A956SI57</accession>
<dbReference type="InterPro" id="IPR007421">
    <property type="entry name" value="Schlafen_AlbA_2_dom"/>
</dbReference>
<dbReference type="Pfam" id="PF04326">
    <property type="entry name" value="SLFN_AlbA_2"/>
    <property type="match status" value="1"/>
</dbReference>
<dbReference type="InterPro" id="IPR038461">
    <property type="entry name" value="Schlafen_AlbA_2_dom_sf"/>
</dbReference>
<evidence type="ECO:0000313" key="3">
    <source>
        <dbReference type="Proteomes" id="UP000739538"/>
    </source>
</evidence>
<sequence length="464" mass="51999">MTPDQIATIVASGESETLEFKRSTSQRRAAVEAICAMLNHRGGMVLFGVEPNGRVIGQEVGDSTIEQLAQEIREIEPRVLPDINSHGLPNGHSVISISVPEGKTRPYAVRGRAFRRVGNTNQTMARTEYNRMLMESVHAHSRWELEPAEWPLEELDEREVVLTVEEAIRRGRMDEPGTRDIRELLRGLGLVRDGHLVRAAVVLFGSGPRMLSDYPQCLVRVARFVGTDRTEFLDNRQFHGHAFELLLKAERFLRDSIPIAGKIVPEQLERIDTPLYPPLATREALANAICHRDYSSHGGSIGVGLYDDRLEITSVGSLPFGLTPEKLFEPHESRPWNPLIAQVFHRRGIIETWGRGTIKMAELTAEAGLPRPEIEDSGDYVTVRFRPTRYVPPQRVSSDVTARQQEILAFLSGCDDGAPFRDIVASLSKDDAPWLVRHDLTVLKTIGLVRTRGHGRGAVWELTR</sequence>
<evidence type="ECO:0000313" key="2">
    <source>
        <dbReference type="EMBL" id="MCA9759188.1"/>
    </source>
</evidence>
<dbReference type="Gene3D" id="3.30.950.30">
    <property type="entry name" value="Schlafen, AAA domain"/>
    <property type="match status" value="1"/>
</dbReference>
<dbReference type="Pfam" id="PF13749">
    <property type="entry name" value="HATPase_c_4"/>
    <property type="match status" value="1"/>
</dbReference>
<gene>
    <name evidence="2" type="ORF">KDA27_25565</name>
</gene>
<reference evidence="2" key="2">
    <citation type="journal article" date="2021" name="Microbiome">
        <title>Successional dynamics and alternative stable states in a saline activated sludge microbial community over 9 years.</title>
        <authorList>
            <person name="Wang Y."/>
            <person name="Ye J."/>
            <person name="Ju F."/>
            <person name="Liu L."/>
            <person name="Boyd J.A."/>
            <person name="Deng Y."/>
            <person name="Parks D.H."/>
            <person name="Jiang X."/>
            <person name="Yin X."/>
            <person name="Woodcroft B.J."/>
            <person name="Tyson G.W."/>
            <person name="Hugenholtz P."/>
            <person name="Polz M.F."/>
            <person name="Zhang T."/>
        </authorList>
    </citation>
    <scope>NUCLEOTIDE SEQUENCE</scope>
    <source>
        <strain evidence="2">HKST-UBA02</strain>
    </source>
</reference>
<dbReference type="Proteomes" id="UP000739538">
    <property type="component" value="Unassembled WGS sequence"/>
</dbReference>